<evidence type="ECO:0000256" key="2">
    <source>
        <dbReference type="ARBA" id="ARBA00022737"/>
    </source>
</evidence>
<feature type="compositionally biased region" description="Low complexity" evidence="4">
    <location>
        <begin position="365"/>
        <end position="380"/>
    </location>
</feature>
<dbReference type="SUPFAM" id="SSF54695">
    <property type="entry name" value="POZ domain"/>
    <property type="match status" value="1"/>
</dbReference>
<dbReference type="EMBL" id="PGGS01002396">
    <property type="protein sequence ID" value="PNG99651.1"/>
    <property type="molecule type" value="Genomic_DNA"/>
</dbReference>
<sequence>GGTGLVVRPAAAGSGAFPQTLVFLADEVRTLEGGSRGEPFRLGPQQLALTDGATPGGSMAYALQKAGHAVFEASSGCVFFGEGTAVMRLNPSNEVTLAAGSKEQSGNRGGVGEAARFSSILALAADGRGAVFVAEPSSIRKLSFNGAGSNAASERTAAVTTLLNTAPPAYQWRALAYSAAAGGGLLAAAPYAVYLIPLRESGSPGGPPALLAGDPAAPGRADGCGAAARFNYIHSMHAGAGGCVYIADNWGLRKLDVARRTVSTVQACSFNFYSPALLAILPSGHMVGTSQERTDLQVLAGIFASSSLLQPKARAAGQEAAEELVKHLLASTLASSSANAGSATASGTSGDAGGNSGSKRRRASGDASSSHGANGNSSADTSGVVTVRVGDKAFIVHRSLLAYHSDYFKQLFESGFADSAAAEVVLSDADPDVFGLLLAYMYRGFLELAERLLMFDVRDRLAQQLLAGCTPASAVRDLLWAERHNMGELVAQLKV</sequence>
<dbReference type="CDD" id="cd18186">
    <property type="entry name" value="BTB_POZ_ZBTB_KLHL-like"/>
    <property type="match status" value="1"/>
</dbReference>
<proteinExistence type="predicted"/>
<keyword evidence="7" id="KW-1185">Reference proteome</keyword>
<keyword evidence="3" id="KW-0040">ANK repeat</keyword>
<name>A0A2J7ZHA6_9CHLO</name>
<comment type="caution">
    <text evidence="6">The sequence shown here is derived from an EMBL/GenBank/DDBJ whole genome shotgun (WGS) entry which is preliminary data.</text>
</comment>
<comment type="pathway">
    <text evidence="1">Protein modification; protein ubiquitination.</text>
</comment>
<evidence type="ECO:0000256" key="1">
    <source>
        <dbReference type="ARBA" id="ARBA00004906"/>
    </source>
</evidence>
<dbReference type="GO" id="GO:0005737">
    <property type="term" value="C:cytoplasm"/>
    <property type="evidence" value="ECO:0007669"/>
    <property type="project" value="TreeGrafter"/>
</dbReference>
<dbReference type="InterPro" id="IPR000210">
    <property type="entry name" value="BTB/POZ_dom"/>
</dbReference>
<evidence type="ECO:0000256" key="4">
    <source>
        <dbReference type="SAM" id="MobiDB-lite"/>
    </source>
</evidence>
<dbReference type="PANTHER" id="PTHR46231:SF1">
    <property type="entry name" value="ANKYRIN REPEAT AND BTB_POZ DOMAIN-CONTAINING PROTEIN 1"/>
    <property type="match status" value="1"/>
</dbReference>
<dbReference type="Gene3D" id="2.120.10.30">
    <property type="entry name" value="TolB, C-terminal domain"/>
    <property type="match status" value="2"/>
</dbReference>
<evidence type="ECO:0000313" key="7">
    <source>
        <dbReference type="Proteomes" id="UP000236333"/>
    </source>
</evidence>
<reference evidence="6 7" key="1">
    <citation type="journal article" date="2017" name="Mol. Biol. Evol.">
        <title>The 4-celled Tetrabaena socialis nuclear genome reveals the essential components for genetic control of cell number at the origin of multicellularity in the volvocine lineage.</title>
        <authorList>
            <person name="Featherston J."/>
            <person name="Arakaki Y."/>
            <person name="Hanschen E.R."/>
            <person name="Ferris P.J."/>
            <person name="Michod R.E."/>
            <person name="Olson B.J.S.C."/>
            <person name="Nozaki H."/>
            <person name="Durand P.M."/>
        </authorList>
    </citation>
    <scope>NUCLEOTIDE SEQUENCE [LARGE SCALE GENOMIC DNA]</scope>
    <source>
        <strain evidence="6 7">NIES-571</strain>
    </source>
</reference>
<protein>
    <recommendedName>
        <fullName evidence="5">BTB domain-containing protein</fullName>
    </recommendedName>
</protein>
<dbReference type="PANTHER" id="PTHR46231">
    <property type="entry name" value="ANKYRIN REPEAT AND BTB/POZ DOMAIN-CONTAINING PROTEIN 1"/>
    <property type="match status" value="1"/>
</dbReference>
<feature type="compositionally biased region" description="Low complexity" evidence="4">
    <location>
        <begin position="339"/>
        <end position="349"/>
    </location>
</feature>
<gene>
    <name evidence="6" type="ORF">TSOC_014566</name>
</gene>
<dbReference type="InterPro" id="IPR044515">
    <property type="entry name" value="ABTB1"/>
</dbReference>
<dbReference type="InterPro" id="IPR011333">
    <property type="entry name" value="SKP1/BTB/POZ_sf"/>
</dbReference>
<evidence type="ECO:0000256" key="3">
    <source>
        <dbReference type="ARBA" id="ARBA00023043"/>
    </source>
</evidence>
<dbReference type="InterPro" id="IPR011042">
    <property type="entry name" value="6-blade_b-propeller_TolB-like"/>
</dbReference>
<keyword evidence="2" id="KW-0677">Repeat</keyword>
<accession>A0A2J7ZHA6</accession>
<dbReference type="Pfam" id="PF00651">
    <property type="entry name" value="BTB"/>
    <property type="match status" value="1"/>
</dbReference>
<dbReference type="Gene3D" id="3.30.710.10">
    <property type="entry name" value="Potassium Channel Kv1.1, Chain A"/>
    <property type="match status" value="1"/>
</dbReference>
<organism evidence="6 7">
    <name type="scientific">Tetrabaena socialis</name>
    <dbReference type="NCBI Taxonomy" id="47790"/>
    <lineage>
        <taxon>Eukaryota</taxon>
        <taxon>Viridiplantae</taxon>
        <taxon>Chlorophyta</taxon>
        <taxon>core chlorophytes</taxon>
        <taxon>Chlorophyceae</taxon>
        <taxon>CS clade</taxon>
        <taxon>Chlamydomonadales</taxon>
        <taxon>Tetrabaenaceae</taxon>
        <taxon>Tetrabaena</taxon>
    </lineage>
</organism>
<evidence type="ECO:0000259" key="5">
    <source>
        <dbReference type="PROSITE" id="PS50097"/>
    </source>
</evidence>
<feature type="region of interest" description="Disordered" evidence="4">
    <location>
        <begin position="339"/>
        <end position="381"/>
    </location>
</feature>
<feature type="non-terminal residue" evidence="6">
    <location>
        <position position="1"/>
    </location>
</feature>
<feature type="domain" description="BTB" evidence="5">
    <location>
        <begin position="383"/>
        <end position="450"/>
    </location>
</feature>
<dbReference type="GO" id="GO:0000151">
    <property type="term" value="C:ubiquitin ligase complex"/>
    <property type="evidence" value="ECO:0007669"/>
    <property type="project" value="TreeGrafter"/>
</dbReference>
<dbReference type="AlphaFoldDB" id="A0A2J7ZHA6"/>
<evidence type="ECO:0000313" key="6">
    <source>
        <dbReference type="EMBL" id="PNG99651.1"/>
    </source>
</evidence>
<dbReference type="Proteomes" id="UP000236333">
    <property type="component" value="Unassembled WGS sequence"/>
</dbReference>
<dbReference type="PROSITE" id="PS50097">
    <property type="entry name" value="BTB"/>
    <property type="match status" value="1"/>
</dbReference>
<dbReference type="SMART" id="SM00225">
    <property type="entry name" value="BTB"/>
    <property type="match status" value="1"/>
</dbReference>
<dbReference type="OrthoDB" id="534632at2759"/>